<proteinExistence type="predicted"/>
<evidence type="ECO:0000313" key="3">
    <source>
        <dbReference type="Proteomes" id="UP000027265"/>
    </source>
</evidence>
<dbReference type="AlphaFoldDB" id="A0A067Q2H9"/>
<name>A0A067Q2H9_9AGAM</name>
<dbReference type="Proteomes" id="UP000027265">
    <property type="component" value="Unassembled WGS sequence"/>
</dbReference>
<feature type="region of interest" description="Disordered" evidence="1">
    <location>
        <begin position="86"/>
        <end position="123"/>
    </location>
</feature>
<dbReference type="EMBL" id="KL197714">
    <property type="protein sequence ID" value="KDQ60345.1"/>
    <property type="molecule type" value="Genomic_DNA"/>
</dbReference>
<gene>
    <name evidence="2" type="ORF">JAAARDRAFT_603655</name>
</gene>
<evidence type="ECO:0008006" key="4">
    <source>
        <dbReference type="Google" id="ProtNLM"/>
    </source>
</evidence>
<dbReference type="OrthoDB" id="508139at2759"/>
<accession>A0A067Q2H9</accession>
<dbReference type="STRING" id="933084.A0A067Q2H9"/>
<sequence length="123" mass="14231">MIYVEEIVIKEEWRCRGVGTWALSRLLFLDDFKQGKTLVMWPTVLHNLEPARNPFAPFTPQETAAFEDKKVGFRRLGNSDFFCHSKNPSHPSCAIPVDGDAPFRKPPRPQTEEEKQRWMLANS</sequence>
<protein>
    <recommendedName>
        <fullName evidence="4">N-acetyltransferase domain-containing protein</fullName>
    </recommendedName>
</protein>
<evidence type="ECO:0000256" key="1">
    <source>
        <dbReference type="SAM" id="MobiDB-lite"/>
    </source>
</evidence>
<dbReference type="InParanoid" id="A0A067Q2H9"/>
<evidence type="ECO:0000313" key="2">
    <source>
        <dbReference type="EMBL" id="KDQ60345.1"/>
    </source>
</evidence>
<dbReference type="HOGENOM" id="CLU_2015605_0_0_1"/>
<keyword evidence="3" id="KW-1185">Reference proteome</keyword>
<reference evidence="3" key="1">
    <citation type="journal article" date="2014" name="Proc. Natl. Acad. Sci. U.S.A.">
        <title>Extensive sampling of basidiomycete genomes demonstrates inadequacy of the white-rot/brown-rot paradigm for wood decay fungi.</title>
        <authorList>
            <person name="Riley R."/>
            <person name="Salamov A.A."/>
            <person name="Brown D.W."/>
            <person name="Nagy L.G."/>
            <person name="Floudas D."/>
            <person name="Held B.W."/>
            <person name="Levasseur A."/>
            <person name="Lombard V."/>
            <person name="Morin E."/>
            <person name="Otillar R."/>
            <person name="Lindquist E.A."/>
            <person name="Sun H."/>
            <person name="LaButti K.M."/>
            <person name="Schmutz J."/>
            <person name="Jabbour D."/>
            <person name="Luo H."/>
            <person name="Baker S.E."/>
            <person name="Pisabarro A.G."/>
            <person name="Walton J.D."/>
            <person name="Blanchette R.A."/>
            <person name="Henrissat B."/>
            <person name="Martin F."/>
            <person name="Cullen D."/>
            <person name="Hibbett D.S."/>
            <person name="Grigoriev I.V."/>
        </authorList>
    </citation>
    <scope>NUCLEOTIDE SEQUENCE [LARGE SCALE GENOMIC DNA]</scope>
    <source>
        <strain evidence="3">MUCL 33604</strain>
    </source>
</reference>
<organism evidence="2 3">
    <name type="scientific">Jaapia argillacea MUCL 33604</name>
    <dbReference type="NCBI Taxonomy" id="933084"/>
    <lineage>
        <taxon>Eukaryota</taxon>
        <taxon>Fungi</taxon>
        <taxon>Dikarya</taxon>
        <taxon>Basidiomycota</taxon>
        <taxon>Agaricomycotina</taxon>
        <taxon>Agaricomycetes</taxon>
        <taxon>Agaricomycetidae</taxon>
        <taxon>Jaapiales</taxon>
        <taxon>Jaapiaceae</taxon>
        <taxon>Jaapia</taxon>
    </lineage>
</organism>